<feature type="chain" id="PRO_5005801567" description="Transformation system protein" evidence="1">
    <location>
        <begin position="18"/>
        <end position="137"/>
    </location>
</feature>
<organism evidence="2 3">
    <name type="scientific">Campylobacter concisus</name>
    <dbReference type="NCBI Taxonomy" id="199"/>
    <lineage>
        <taxon>Bacteria</taxon>
        <taxon>Pseudomonadati</taxon>
        <taxon>Campylobacterota</taxon>
        <taxon>Epsilonproteobacteria</taxon>
        <taxon>Campylobacterales</taxon>
        <taxon>Campylobacteraceae</taxon>
        <taxon>Campylobacter</taxon>
    </lineage>
</organism>
<reference evidence="3" key="1">
    <citation type="submission" date="2015-08" db="EMBL/GenBank/DDBJ databases">
        <title>Comparative genomics of the Campylobacter concisus group.</title>
        <authorList>
            <person name="Miller W.G."/>
            <person name="Yee E."/>
            <person name="Chapman M.H."/>
            <person name="Huynh S."/>
            <person name="Bono J.L."/>
            <person name="On S.L.W."/>
            <person name="St Leger J."/>
            <person name="Foster G."/>
            <person name="Parker C.T."/>
        </authorList>
    </citation>
    <scope>NUCLEOTIDE SEQUENCE [LARGE SCALE GENOMIC DNA]</scope>
    <source>
        <strain evidence="3">ATCC 33237</strain>
    </source>
</reference>
<dbReference type="RefSeq" id="WP_054196618.1">
    <property type="nucleotide sequence ID" value="NZ_CABMKQ010000036.1"/>
</dbReference>
<evidence type="ECO:0000313" key="3">
    <source>
        <dbReference type="Proteomes" id="UP000066049"/>
    </source>
</evidence>
<sequence length="137" mass="15490">MKIKILLAFLFLNIAFANQLQDEMDSYDKIFEKIKEKRSGLSDIELSSIKNPFKQEPIKTVTDQNLSIITQASKGLSLKAILLNKANIDSKWYAVGDIVDGYKIANITRNSVFLVKGDEKQELILKNGSKNVEIKIK</sequence>
<name>A0A0M4SHD8_9BACT</name>
<dbReference type="AlphaFoldDB" id="A0A0M4SHD8"/>
<feature type="signal peptide" evidence="1">
    <location>
        <begin position="1"/>
        <end position="17"/>
    </location>
</feature>
<proteinExistence type="predicted"/>
<keyword evidence="1" id="KW-0732">Signal</keyword>
<dbReference type="KEGG" id="ccoc:CCON33237_0934"/>
<accession>A0A0M4SHD8</accession>
<dbReference type="EMBL" id="CP012541">
    <property type="protein sequence ID" value="ALF47615.1"/>
    <property type="molecule type" value="Genomic_DNA"/>
</dbReference>
<gene>
    <name evidence="2" type="ORF">CCON33237_0934</name>
</gene>
<evidence type="ECO:0000313" key="2">
    <source>
        <dbReference type="EMBL" id="ALF47615.1"/>
    </source>
</evidence>
<dbReference type="PATRIC" id="fig|199.248.peg.968"/>
<protein>
    <recommendedName>
        <fullName evidence="4">Transformation system protein</fullName>
    </recommendedName>
</protein>
<dbReference type="Proteomes" id="UP000066049">
    <property type="component" value="Chromosome"/>
</dbReference>
<dbReference type="GeneID" id="28662610"/>
<evidence type="ECO:0000256" key="1">
    <source>
        <dbReference type="SAM" id="SignalP"/>
    </source>
</evidence>
<evidence type="ECO:0008006" key="4">
    <source>
        <dbReference type="Google" id="ProtNLM"/>
    </source>
</evidence>